<name>A0A6J4R2N2_9ACTN</name>
<organism evidence="4">
    <name type="scientific">uncultured Rubrobacteraceae bacterium</name>
    <dbReference type="NCBI Taxonomy" id="349277"/>
    <lineage>
        <taxon>Bacteria</taxon>
        <taxon>Bacillati</taxon>
        <taxon>Actinomycetota</taxon>
        <taxon>Rubrobacteria</taxon>
        <taxon>Rubrobacterales</taxon>
        <taxon>Rubrobacteraceae</taxon>
        <taxon>environmental samples</taxon>
    </lineage>
</organism>
<dbReference type="CDD" id="cd01948">
    <property type="entry name" value="EAL"/>
    <property type="match status" value="1"/>
</dbReference>
<dbReference type="Pfam" id="PF00990">
    <property type="entry name" value="GGDEF"/>
    <property type="match status" value="1"/>
</dbReference>
<dbReference type="SUPFAM" id="SSF55073">
    <property type="entry name" value="Nucleotide cyclase"/>
    <property type="match status" value="1"/>
</dbReference>
<dbReference type="CDD" id="cd01949">
    <property type="entry name" value="GGDEF"/>
    <property type="match status" value="1"/>
</dbReference>
<protein>
    <submittedName>
        <fullName evidence="4">Diguanylate cyclase/phosphodiesterase (GGDEF &amp; EAL domains) with PAS/PAC sensor(S)</fullName>
    </submittedName>
</protein>
<sequence length="594" mass="64375">MNTLLGIKSHDPDLRRKGRVLAVMLLGMAASVIIVGVFNVLQGTSRYDVVNLLFLLLLSALYFLNRFGFVSVAGLCTVVLTAAGSFLLIDEGLEATFITLPLPILVASSLLASWAGFAVAAAMIGIAVALGINSLSLLILAIVAVISYLFADSSDRAYRASHYRAMHDPLTDLPNRALFVDRLGQALGRAGRERKRVALLFMDLDNFKVVNDSLGHELGDELLVQAGQRIRGCLRPGDTAARLGGDEFTVLLEDVAEAGDAVHAAERILGELGAPFHLGGHKIGVSASIGIALGGLAQGRPDDLLRDADVAMYRAKREKGSYKVFQAGMHAWALGRLKLEEDLRRAVERGEFRIHFQPKVRLSTGKIAEMEALVRWGSSERGLVTPSGFIQVAEETGLIVPIGKWVLEEACRQARQWRERQASPPALRMCVNLSVRQLRGTDLIADVTQALRKADLEACCLQLEVTESMIMEDEQHTIEMLRSVADLGVQVAIDDFGKGYSSLNYLKELPANALKIDKSFVDGIAISDADTAIVRLIVELAHTLGMVVTAEGVETAAQLTRLRELGCDLGQGFYFSPPLHKMAAGALVESDPSW</sequence>
<feature type="transmembrane region" description="Helical" evidence="1">
    <location>
        <begin position="69"/>
        <end position="89"/>
    </location>
</feature>
<feature type="transmembrane region" description="Helical" evidence="1">
    <location>
        <begin position="20"/>
        <end position="41"/>
    </location>
</feature>
<dbReference type="PROSITE" id="PS50887">
    <property type="entry name" value="GGDEF"/>
    <property type="match status" value="1"/>
</dbReference>
<feature type="transmembrane region" description="Helical" evidence="1">
    <location>
        <begin position="47"/>
        <end position="64"/>
    </location>
</feature>
<dbReference type="FunFam" id="3.20.20.450:FF:000001">
    <property type="entry name" value="Cyclic di-GMP phosphodiesterase yahA"/>
    <property type="match status" value="1"/>
</dbReference>
<dbReference type="InterPro" id="IPR000160">
    <property type="entry name" value="GGDEF_dom"/>
</dbReference>
<keyword evidence="1" id="KW-0472">Membrane</keyword>
<dbReference type="SUPFAM" id="SSF141868">
    <property type="entry name" value="EAL domain-like"/>
    <property type="match status" value="1"/>
</dbReference>
<reference evidence="4" key="1">
    <citation type="submission" date="2020-02" db="EMBL/GenBank/DDBJ databases">
        <authorList>
            <person name="Meier V. D."/>
        </authorList>
    </citation>
    <scope>NUCLEOTIDE SEQUENCE</scope>
    <source>
        <strain evidence="4">AVDCRST_MAG02</strain>
    </source>
</reference>
<keyword evidence="1" id="KW-0812">Transmembrane</keyword>
<feature type="domain" description="EAL" evidence="2">
    <location>
        <begin position="336"/>
        <end position="592"/>
    </location>
</feature>
<feature type="transmembrane region" description="Helical" evidence="1">
    <location>
        <begin position="95"/>
        <end position="117"/>
    </location>
</feature>
<dbReference type="AlphaFoldDB" id="A0A6J4R2N2"/>
<proteinExistence type="predicted"/>
<dbReference type="EMBL" id="CADCVH010000040">
    <property type="protein sequence ID" value="CAA9453746.1"/>
    <property type="molecule type" value="Genomic_DNA"/>
</dbReference>
<dbReference type="SMART" id="SM00267">
    <property type="entry name" value="GGDEF"/>
    <property type="match status" value="1"/>
</dbReference>
<feature type="transmembrane region" description="Helical" evidence="1">
    <location>
        <begin position="124"/>
        <end position="151"/>
    </location>
</feature>
<dbReference type="PANTHER" id="PTHR44757:SF2">
    <property type="entry name" value="BIOFILM ARCHITECTURE MAINTENANCE PROTEIN MBAA"/>
    <property type="match status" value="1"/>
</dbReference>
<dbReference type="NCBIfam" id="TIGR00254">
    <property type="entry name" value="GGDEF"/>
    <property type="match status" value="1"/>
</dbReference>
<gene>
    <name evidence="4" type="ORF">AVDCRST_MAG02-1259</name>
</gene>
<dbReference type="PANTHER" id="PTHR44757">
    <property type="entry name" value="DIGUANYLATE CYCLASE DGCP"/>
    <property type="match status" value="1"/>
</dbReference>
<dbReference type="Gene3D" id="3.30.70.270">
    <property type="match status" value="1"/>
</dbReference>
<dbReference type="PROSITE" id="PS50883">
    <property type="entry name" value="EAL"/>
    <property type="match status" value="1"/>
</dbReference>
<dbReference type="Pfam" id="PF00563">
    <property type="entry name" value="EAL"/>
    <property type="match status" value="1"/>
</dbReference>
<dbReference type="InterPro" id="IPR029787">
    <property type="entry name" value="Nucleotide_cyclase"/>
</dbReference>
<keyword evidence="1" id="KW-1133">Transmembrane helix</keyword>
<dbReference type="Gene3D" id="3.20.20.450">
    <property type="entry name" value="EAL domain"/>
    <property type="match status" value="1"/>
</dbReference>
<dbReference type="InterPro" id="IPR052155">
    <property type="entry name" value="Biofilm_reg_signaling"/>
</dbReference>
<evidence type="ECO:0000313" key="4">
    <source>
        <dbReference type="EMBL" id="CAA9453746.1"/>
    </source>
</evidence>
<feature type="domain" description="GGDEF" evidence="3">
    <location>
        <begin position="195"/>
        <end position="327"/>
    </location>
</feature>
<evidence type="ECO:0000259" key="2">
    <source>
        <dbReference type="PROSITE" id="PS50883"/>
    </source>
</evidence>
<evidence type="ECO:0000259" key="3">
    <source>
        <dbReference type="PROSITE" id="PS50887"/>
    </source>
</evidence>
<dbReference type="InterPro" id="IPR001633">
    <property type="entry name" value="EAL_dom"/>
</dbReference>
<dbReference type="InterPro" id="IPR035919">
    <property type="entry name" value="EAL_sf"/>
</dbReference>
<accession>A0A6J4R2N2</accession>
<dbReference type="SMART" id="SM00052">
    <property type="entry name" value="EAL"/>
    <property type="match status" value="1"/>
</dbReference>
<dbReference type="InterPro" id="IPR043128">
    <property type="entry name" value="Rev_trsase/Diguanyl_cyclase"/>
</dbReference>
<evidence type="ECO:0000256" key="1">
    <source>
        <dbReference type="SAM" id="Phobius"/>
    </source>
</evidence>